<sequence>MTAFDYRHGGLCNTVDRHEHDYFHFLVDLTDAVIATRDIPSLAEKTADYLHAFFGLDFISLETVESSTFRLNAHSFAFDRQNRRTCNCYSKSLHATLLGTALRNHEKILFNRKAMLEHAGKYPFIDTLVKKGLQVLLHLPLVSAGELLGALAIGSVRHSHFTPDVMELLNRVSSMLAMAIDVILLHGNGNSCSALPLPADSSPVEQDASLHPHNIIGNSPAIQSILRQIEIVAPCNATVLLQGETGTGKGLVAQTIHDLSERNMHEMVKMNCTAIPSELMESELFGHEKGAFTGALNRRIGHFEQADKSTLFLDEIGDMPLDLQPKLLSVLQEHQIRRLGSVVTLPVDVRFIAATNCNLAQKIEDKTFRSDLFYRLNVFPITIPPLRERAEDIPLLARFFVRKYARQMNRHITTIPEPILDMMSRLPWPGNIRELENVMERAVILTGNSTVLNLTPESLSGFTTRTFPVTVQTPEPIRIPAPVIPQTDRNAIIRALRETGGQIGGKSGAAARLGLKRTTLLARIKRLGIAVDDFRGKEEMPSTVTETA</sequence>
<keyword evidence="2" id="KW-0067">ATP-binding</keyword>
<dbReference type="InterPro" id="IPR002078">
    <property type="entry name" value="Sigma_54_int"/>
</dbReference>
<dbReference type="PANTHER" id="PTHR32071">
    <property type="entry name" value="TRANSCRIPTIONAL REGULATORY PROTEIN"/>
    <property type="match status" value="1"/>
</dbReference>
<dbReference type="SMART" id="SM00065">
    <property type="entry name" value="GAF"/>
    <property type="match status" value="1"/>
</dbReference>
<dbReference type="InterPro" id="IPR027417">
    <property type="entry name" value="P-loop_NTPase"/>
</dbReference>
<dbReference type="PROSITE" id="PS00675">
    <property type="entry name" value="SIGMA54_INTERACT_1"/>
    <property type="match status" value="1"/>
</dbReference>
<dbReference type="FunFam" id="3.40.50.300:FF:000006">
    <property type="entry name" value="DNA-binding transcriptional regulator NtrC"/>
    <property type="match status" value="1"/>
</dbReference>
<evidence type="ECO:0000256" key="4">
    <source>
        <dbReference type="ARBA" id="ARBA00023125"/>
    </source>
</evidence>
<proteinExistence type="predicted"/>
<evidence type="ECO:0000256" key="3">
    <source>
        <dbReference type="ARBA" id="ARBA00023015"/>
    </source>
</evidence>
<dbReference type="PROSITE" id="PS50045">
    <property type="entry name" value="SIGMA54_INTERACT_4"/>
    <property type="match status" value="1"/>
</dbReference>
<dbReference type="Pfam" id="PF00158">
    <property type="entry name" value="Sigma54_activat"/>
    <property type="match status" value="1"/>
</dbReference>
<evidence type="ECO:0000256" key="5">
    <source>
        <dbReference type="ARBA" id="ARBA00023163"/>
    </source>
</evidence>
<evidence type="ECO:0000256" key="2">
    <source>
        <dbReference type="ARBA" id="ARBA00022840"/>
    </source>
</evidence>
<dbReference type="SMART" id="SM00382">
    <property type="entry name" value="AAA"/>
    <property type="match status" value="1"/>
</dbReference>
<gene>
    <name evidence="7" type="ORF">NB646_04940</name>
</gene>
<dbReference type="EMBL" id="CP098251">
    <property type="protein sequence ID" value="WAV92065.1"/>
    <property type="molecule type" value="Genomic_DNA"/>
</dbReference>
<dbReference type="InterPro" id="IPR003018">
    <property type="entry name" value="GAF"/>
</dbReference>
<dbReference type="Pfam" id="PF13185">
    <property type="entry name" value="GAF_2"/>
    <property type="match status" value="1"/>
</dbReference>
<keyword evidence="3" id="KW-0805">Transcription regulation</keyword>
<dbReference type="CDD" id="cd00009">
    <property type="entry name" value="AAA"/>
    <property type="match status" value="1"/>
</dbReference>
<dbReference type="RefSeq" id="WP_269316339.1">
    <property type="nucleotide sequence ID" value="NZ_CP098251.1"/>
</dbReference>
<dbReference type="InterPro" id="IPR058031">
    <property type="entry name" value="AAA_lid_NorR"/>
</dbReference>
<keyword evidence="5" id="KW-0804">Transcription</keyword>
<protein>
    <submittedName>
        <fullName evidence="7">Sigma 54-interacting transcriptional regulator</fullName>
    </submittedName>
</protein>
<dbReference type="PROSITE" id="PS00688">
    <property type="entry name" value="SIGMA54_INTERACT_3"/>
    <property type="match status" value="1"/>
</dbReference>
<organism evidence="7">
    <name type="scientific">Oxalobacter aliiformigenes</name>
    <dbReference type="NCBI Taxonomy" id="2946593"/>
    <lineage>
        <taxon>Bacteria</taxon>
        <taxon>Pseudomonadati</taxon>
        <taxon>Pseudomonadota</taxon>
        <taxon>Betaproteobacteria</taxon>
        <taxon>Burkholderiales</taxon>
        <taxon>Oxalobacteraceae</taxon>
        <taxon>Oxalobacter</taxon>
    </lineage>
</organism>
<accession>A0A9E9LFJ1</accession>
<name>A0A9E9LFJ1_9BURK</name>
<dbReference type="InterPro" id="IPR029016">
    <property type="entry name" value="GAF-like_dom_sf"/>
</dbReference>
<dbReference type="InterPro" id="IPR025944">
    <property type="entry name" value="Sigma_54_int_dom_CS"/>
</dbReference>
<dbReference type="InterPro" id="IPR003593">
    <property type="entry name" value="AAA+_ATPase"/>
</dbReference>
<dbReference type="SUPFAM" id="SSF55781">
    <property type="entry name" value="GAF domain-like"/>
    <property type="match status" value="1"/>
</dbReference>
<feature type="domain" description="Sigma-54 factor interaction" evidence="6">
    <location>
        <begin position="215"/>
        <end position="444"/>
    </location>
</feature>
<evidence type="ECO:0000259" key="6">
    <source>
        <dbReference type="PROSITE" id="PS50045"/>
    </source>
</evidence>
<dbReference type="Gene3D" id="3.30.450.40">
    <property type="match status" value="1"/>
</dbReference>
<evidence type="ECO:0000313" key="7">
    <source>
        <dbReference type="EMBL" id="WAV92065.1"/>
    </source>
</evidence>
<evidence type="ECO:0000256" key="1">
    <source>
        <dbReference type="ARBA" id="ARBA00022741"/>
    </source>
</evidence>
<dbReference type="Gene3D" id="1.10.8.60">
    <property type="match status" value="1"/>
</dbReference>
<dbReference type="PANTHER" id="PTHR32071:SF123">
    <property type="entry name" value="DNA-BINDING TRANSCRIPTIONAL ACTIVATOR HYFR-RELATED"/>
    <property type="match status" value="1"/>
</dbReference>
<dbReference type="SUPFAM" id="SSF52540">
    <property type="entry name" value="P-loop containing nucleoside triphosphate hydrolases"/>
    <property type="match status" value="1"/>
</dbReference>
<reference evidence="7" key="1">
    <citation type="journal article" date="2022" name="Front. Microbiol.">
        <title>New perspectives on an old grouping: The genomic and phenotypic variability of Oxalobacter formigenes and the implications for calcium oxalate stone prevention.</title>
        <authorList>
            <person name="Chmiel J.A."/>
            <person name="Carr C."/>
            <person name="Stuivenberg G.A."/>
            <person name="Venema R."/>
            <person name="Chanyi R.M."/>
            <person name="Al K.F."/>
            <person name="Giguere D."/>
            <person name="Say H."/>
            <person name="Akouris P.P."/>
            <person name="Dominguez Romero S.A."/>
            <person name="Kwong A."/>
            <person name="Tai V."/>
            <person name="Koval S.F."/>
            <person name="Razvi H."/>
            <person name="Bjazevic J."/>
            <person name="Burton J.P."/>
        </authorList>
    </citation>
    <scope>NUCLEOTIDE SEQUENCE</scope>
    <source>
        <strain evidence="7">OxK</strain>
    </source>
</reference>
<dbReference type="InterPro" id="IPR009057">
    <property type="entry name" value="Homeodomain-like_sf"/>
</dbReference>
<dbReference type="Proteomes" id="UP001164819">
    <property type="component" value="Chromosome"/>
</dbReference>
<dbReference type="AlphaFoldDB" id="A0A9E9LFJ1"/>
<dbReference type="InterPro" id="IPR025662">
    <property type="entry name" value="Sigma_54_int_dom_ATP-bd_1"/>
</dbReference>
<dbReference type="GO" id="GO:0043565">
    <property type="term" value="F:sequence-specific DNA binding"/>
    <property type="evidence" value="ECO:0007669"/>
    <property type="project" value="InterPro"/>
</dbReference>
<dbReference type="Gene3D" id="3.40.50.300">
    <property type="entry name" value="P-loop containing nucleotide triphosphate hydrolases"/>
    <property type="match status" value="1"/>
</dbReference>
<keyword evidence="1" id="KW-0547">Nucleotide-binding</keyword>
<keyword evidence="4" id="KW-0238">DNA-binding</keyword>
<dbReference type="Gene3D" id="1.10.10.60">
    <property type="entry name" value="Homeodomain-like"/>
    <property type="match status" value="1"/>
</dbReference>
<dbReference type="GO" id="GO:0005524">
    <property type="term" value="F:ATP binding"/>
    <property type="evidence" value="ECO:0007669"/>
    <property type="project" value="UniProtKB-KW"/>
</dbReference>
<dbReference type="Pfam" id="PF25601">
    <property type="entry name" value="AAA_lid_14"/>
    <property type="match status" value="1"/>
</dbReference>
<dbReference type="GO" id="GO:0006355">
    <property type="term" value="P:regulation of DNA-templated transcription"/>
    <property type="evidence" value="ECO:0007669"/>
    <property type="project" value="InterPro"/>
</dbReference>
<dbReference type="SUPFAM" id="SSF46689">
    <property type="entry name" value="Homeodomain-like"/>
    <property type="match status" value="1"/>
</dbReference>